<dbReference type="InterPro" id="IPR023799">
    <property type="entry name" value="RbfA_dom_sf"/>
</dbReference>
<comment type="similarity">
    <text evidence="2">Belongs to the RbfA family.</text>
</comment>
<evidence type="ECO:0000313" key="3">
    <source>
        <dbReference type="EMBL" id="MBR8535601.1"/>
    </source>
</evidence>
<dbReference type="InterPro" id="IPR000238">
    <property type="entry name" value="RbfA"/>
</dbReference>
<dbReference type="GO" id="GO:0005829">
    <property type="term" value="C:cytosol"/>
    <property type="evidence" value="ECO:0007669"/>
    <property type="project" value="TreeGrafter"/>
</dbReference>
<dbReference type="EMBL" id="JAGTAR010000010">
    <property type="protein sequence ID" value="MBR8535601.1"/>
    <property type="molecule type" value="Genomic_DNA"/>
</dbReference>
<comment type="caution">
    <text evidence="3">The sequence shown here is derived from an EMBL/GenBank/DDBJ whole genome shotgun (WGS) entry which is preliminary data.</text>
</comment>
<proteinExistence type="inferred from homology"/>
<sequence>MDSTRQKKISRLLQKEISEIFQREMRAVCLGTMVTVTVVRISPDLGQAKAYLSIFPTGNIDEVMKGINEQSSQIRFALGKRVGKQMRIIPELRFFVDDSLDYLDNIDRLLKD</sequence>
<dbReference type="InterPro" id="IPR015946">
    <property type="entry name" value="KH_dom-like_a/b"/>
</dbReference>
<keyword evidence="2" id="KW-0963">Cytoplasm</keyword>
<dbReference type="Pfam" id="PF02033">
    <property type="entry name" value="RBFA"/>
    <property type="match status" value="1"/>
</dbReference>
<comment type="subcellular location">
    <subcellularLocation>
        <location evidence="2">Cytoplasm</location>
    </subcellularLocation>
</comment>
<dbReference type="GO" id="GO:0030490">
    <property type="term" value="P:maturation of SSU-rRNA"/>
    <property type="evidence" value="ECO:0007669"/>
    <property type="project" value="UniProtKB-UniRule"/>
</dbReference>
<evidence type="ECO:0000313" key="4">
    <source>
        <dbReference type="Proteomes" id="UP000679220"/>
    </source>
</evidence>
<reference evidence="3" key="1">
    <citation type="journal article" date="2018" name="Int. J. Syst. Evol. Microbiol.">
        <title>Carboxylicivirga sediminis sp. nov., isolated from coastal sediment.</title>
        <authorList>
            <person name="Wang F.Q."/>
            <person name="Ren L.H."/>
            <person name="Zou R.J."/>
            <person name="Sun Y.Z."/>
            <person name="Liu X.J."/>
            <person name="Jiang F."/>
            <person name="Liu L.J."/>
        </authorList>
    </citation>
    <scope>NUCLEOTIDE SEQUENCE</scope>
    <source>
        <strain evidence="3">JR1</strain>
    </source>
</reference>
<dbReference type="GO" id="GO:0043024">
    <property type="term" value="F:ribosomal small subunit binding"/>
    <property type="evidence" value="ECO:0007669"/>
    <property type="project" value="TreeGrafter"/>
</dbReference>
<protein>
    <recommendedName>
        <fullName evidence="2">Ribosome-binding factor A</fullName>
    </recommendedName>
</protein>
<organism evidence="3 4">
    <name type="scientific">Carboxylicivirga sediminis</name>
    <dbReference type="NCBI Taxonomy" id="2006564"/>
    <lineage>
        <taxon>Bacteria</taxon>
        <taxon>Pseudomonadati</taxon>
        <taxon>Bacteroidota</taxon>
        <taxon>Bacteroidia</taxon>
        <taxon>Marinilabiliales</taxon>
        <taxon>Marinilabiliaceae</taxon>
        <taxon>Carboxylicivirga</taxon>
    </lineage>
</organism>
<evidence type="ECO:0000256" key="1">
    <source>
        <dbReference type="ARBA" id="ARBA00022517"/>
    </source>
</evidence>
<dbReference type="Proteomes" id="UP000679220">
    <property type="component" value="Unassembled WGS sequence"/>
</dbReference>
<comment type="function">
    <text evidence="2">One of several proteins that assist in the late maturation steps of the functional core of the 30S ribosomal subunit. Associates with free 30S ribosomal subunits (but not with 30S subunits that are part of 70S ribosomes or polysomes). Required for efficient processing of 16S rRNA. May interact with the 5'-terminal helix region of 16S rRNA.</text>
</comment>
<dbReference type="Gene3D" id="3.30.300.20">
    <property type="match status" value="1"/>
</dbReference>
<dbReference type="SUPFAM" id="SSF89919">
    <property type="entry name" value="Ribosome-binding factor A, RbfA"/>
    <property type="match status" value="1"/>
</dbReference>
<dbReference type="NCBIfam" id="TIGR00082">
    <property type="entry name" value="rbfA"/>
    <property type="match status" value="1"/>
</dbReference>
<dbReference type="RefSeq" id="WP_212189620.1">
    <property type="nucleotide sequence ID" value="NZ_JAGTAR010000010.1"/>
</dbReference>
<dbReference type="PANTHER" id="PTHR33515:SF1">
    <property type="entry name" value="RIBOSOME-BINDING FACTOR A, CHLOROPLASTIC-RELATED"/>
    <property type="match status" value="1"/>
</dbReference>
<dbReference type="AlphaFoldDB" id="A0A941F2L9"/>
<dbReference type="PANTHER" id="PTHR33515">
    <property type="entry name" value="RIBOSOME-BINDING FACTOR A, CHLOROPLASTIC-RELATED"/>
    <property type="match status" value="1"/>
</dbReference>
<accession>A0A941F2L9</accession>
<reference evidence="3" key="2">
    <citation type="submission" date="2021-04" db="EMBL/GenBank/DDBJ databases">
        <authorList>
            <person name="Zhang T."/>
            <person name="Zhang Y."/>
            <person name="Lu D."/>
            <person name="Zuo D."/>
            <person name="Du Z."/>
        </authorList>
    </citation>
    <scope>NUCLEOTIDE SEQUENCE</scope>
    <source>
        <strain evidence="3">JR1</strain>
    </source>
</reference>
<comment type="subunit">
    <text evidence="2">Monomer. Binds 30S ribosomal subunits, but not 50S ribosomal subunits or 70S ribosomes.</text>
</comment>
<dbReference type="HAMAP" id="MF_00003">
    <property type="entry name" value="RbfA"/>
    <property type="match status" value="1"/>
</dbReference>
<gene>
    <name evidence="2 3" type="primary">rbfA</name>
    <name evidence="3" type="ORF">KDU71_08530</name>
</gene>
<name>A0A941F2L9_9BACT</name>
<keyword evidence="4" id="KW-1185">Reference proteome</keyword>
<evidence type="ECO:0000256" key="2">
    <source>
        <dbReference type="HAMAP-Rule" id="MF_00003"/>
    </source>
</evidence>
<keyword evidence="1 2" id="KW-0690">Ribosome biogenesis</keyword>